<gene>
    <name evidence="1" type="primary">RvY_10038</name>
    <name evidence="1" type="synonym">RvY_10038.2</name>
    <name evidence="1" type="ORF">RvY_10038-2</name>
</gene>
<keyword evidence="2" id="KW-1185">Reference proteome</keyword>
<name>A0A1D1VDJ9_RAMVA</name>
<accession>A0A1D1VDJ9</accession>
<protein>
    <submittedName>
        <fullName evidence="1">Uncharacterized protein</fullName>
    </submittedName>
</protein>
<sequence>MRVDGSAMDTSLMNTTTTYLNTITKIKNLCFLTAISRKLSNIRSLHRTRTAASSSRKYGRHRSRLCCWIRPMKVQLECFACCQQEKLTEITKLTGAFLNTIVVHLKLCHS</sequence>
<dbReference type="Proteomes" id="UP000186922">
    <property type="component" value="Unassembled WGS sequence"/>
</dbReference>
<dbReference type="EMBL" id="BDGG01000005">
    <property type="protein sequence ID" value="GAU98970.1"/>
    <property type="molecule type" value="Genomic_DNA"/>
</dbReference>
<proteinExistence type="predicted"/>
<organism evidence="1 2">
    <name type="scientific">Ramazzottius varieornatus</name>
    <name type="common">Water bear</name>
    <name type="synonym">Tardigrade</name>
    <dbReference type="NCBI Taxonomy" id="947166"/>
    <lineage>
        <taxon>Eukaryota</taxon>
        <taxon>Metazoa</taxon>
        <taxon>Ecdysozoa</taxon>
        <taxon>Tardigrada</taxon>
        <taxon>Eutardigrada</taxon>
        <taxon>Parachela</taxon>
        <taxon>Hypsibioidea</taxon>
        <taxon>Ramazzottiidae</taxon>
        <taxon>Ramazzottius</taxon>
    </lineage>
</organism>
<reference evidence="1 2" key="1">
    <citation type="journal article" date="2016" name="Nat. Commun.">
        <title>Extremotolerant tardigrade genome and improved radiotolerance of human cultured cells by tardigrade-unique protein.</title>
        <authorList>
            <person name="Hashimoto T."/>
            <person name="Horikawa D.D."/>
            <person name="Saito Y."/>
            <person name="Kuwahara H."/>
            <person name="Kozuka-Hata H."/>
            <person name="Shin-I T."/>
            <person name="Minakuchi Y."/>
            <person name="Ohishi K."/>
            <person name="Motoyama A."/>
            <person name="Aizu T."/>
            <person name="Enomoto A."/>
            <person name="Kondo K."/>
            <person name="Tanaka S."/>
            <person name="Hara Y."/>
            <person name="Koshikawa S."/>
            <person name="Sagara H."/>
            <person name="Miura T."/>
            <person name="Yokobori S."/>
            <person name="Miyagawa K."/>
            <person name="Suzuki Y."/>
            <person name="Kubo T."/>
            <person name="Oyama M."/>
            <person name="Kohara Y."/>
            <person name="Fujiyama A."/>
            <person name="Arakawa K."/>
            <person name="Katayama T."/>
            <person name="Toyoda A."/>
            <person name="Kunieda T."/>
        </authorList>
    </citation>
    <scope>NUCLEOTIDE SEQUENCE [LARGE SCALE GENOMIC DNA]</scope>
    <source>
        <strain evidence="1 2">YOKOZUNA-1</strain>
    </source>
</reference>
<comment type="caution">
    <text evidence="1">The sequence shown here is derived from an EMBL/GenBank/DDBJ whole genome shotgun (WGS) entry which is preliminary data.</text>
</comment>
<evidence type="ECO:0000313" key="1">
    <source>
        <dbReference type="EMBL" id="GAU98970.1"/>
    </source>
</evidence>
<dbReference type="AlphaFoldDB" id="A0A1D1VDJ9"/>
<evidence type="ECO:0000313" key="2">
    <source>
        <dbReference type="Proteomes" id="UP000186922"/>
    </source>
</evidence>